<dbReference type="EMBL" id="BCMF01000006">
    <property type="protein sequence ID" value="GAW99416.1"/>
    <property type="molecule type" value="Genomic_DNA"/>
</dbReference>
<dbReference type="Proteomes" id="UP000198374">
    <property type="component" value="Unassembled WGS sequence"/>
</dbReference>
<dbReference type="Pfam" id="PF01649">
    <property type="entry name" value="Ribosomal_S20p"/>
    <property type="match status" value="1"/>
</dbReference>
<dbReference type="PANTHER" id="PTHR33398:SF1">
    <property type="entry name" value="SMALL RIBOSOMAL SUBUNIT PROTEIN BS20C"/>
    <property type="match status" value="1"/>
</dbReference>
<keyword evidence="4 7" id="KW-0689">Ribosomal protein</keyword>
<comment type="caution">
    <text evidence="8">The sequence shown here is derived from an EMBL/GenBank/DDBJ whole genome shotgun (WGS) entry which is preliminary data.</text>
</comment>
<evidence type="ECO:0000313" key="8">
    <source>
        <dbReference type="EMBL" id="GAW99416.1"/>
    </source>
</evidence>
<evidence type="ECO:0000256" key="2">
    <source>
        <dbReference type="ARBA" id="ARBA00022730"/>
    </source>
</evidence>
<proteinExistence type="inferred from homology"/>
<dbReference type="InterPro" id="IPR002583">
    <property type="entry name" value="Ribosomal_bS20"/>
</dbReference>
<evidence type="ECO:0000256" key="5">
    <source>
        <dbReference type="ARBA" id="ARBA00023274"/>
    </source>
</evidence>
<keyword evidence="2 7" id="KW-0699">rRNA-binding</keyword>
<gene>
    <name evidence="7 8" type="primary">rpsT</name>
    <name evidence="8" type="ORF">IWT30_01385</name>
</gene>
<name>A0A1Z5IC60_9LACO</name>
<dbReference type="AlphaFoldDB" id="A0A1Z5IC60"/>
<dbReference type="GO" id="GO:0006412">
    <property type="term" value="P:translation"/>
    <property type="evidence" value="ECO:0007669"/>
    <property type="project" value="UniProtKB-UniRule"/>
</dbReference>
<dbReference type="GO" id="GO:0003735">
    <property type="term" value="F:structural constituent of ribosome"/>
    <property type="evidence" value="ECO:0007669"/>
    <property type="project" value="InterPro"/>
</dbReference>
<evidence type="ECO:0000256" key="7">
    <source>
        <dbReference type="HAMAP-Rule" id="MF_00500"/>
    </source>
</evidence>
<evidence type="ECO:0000256" key="4">
    <source>
        <dbReference type="ARBA" id="ARBA00022980"/>
    </source>
</evidence>
<dbReference type="PANTHER" id="PTHR33398">
    <property type="entry name" value="30S RIBOSOMAL PROTEIN S20"/>
    <property type="match status" value="1"/>
</dbReference>
<evidence type="ECO:0000256" key="3">
    <source>
        <dbReference type="ARBA" id="ARBA00022884"/>
    </source>
</evidence>
<dbReference type="HAMAP" id="MF_00500">
    <property type="entry name" value="Ribosomal_bS20"/>
    <property type="match status" value="1"/>
</dbReference>
<keyword evidence="9" id="KW-1185">Reference proteome</keyword>
<keyword evidence="5 7" id="KW-0687">Ribonucleoprotein</keyword>
<comment type="similarity">
    <text evidence="1 7">Belongs to the bacterial ribosomal protein bS20 family.</text>
</comment>
<reference evidence="8 9" key="1">
    <citation type="submission" date="2015-11" db="EMBL/GenBank/DDBJ databases">
        <title>Draft genome sequences of new species of the genus Lactobacillus isolated from orchardgrass silage.</title>
        <authorList>
            <person name="Tohno M."/>
            <person name="Tanizawa Y."/>
            <person name="Arita M."/>
        </authorList>
    </citation>
    <scope>NUCLEOTIDE SEQUENCE [LARGE SCALE GENOMIC DNA]</scope>
    <source>
        <strain evidence="8 9">IWT30</strain>
    </source>
</reference>
<accession>A0A1Z5IC60</accession>
<evidence type="ECO:0000256" key="1">
    <source>
        <dbReference type="ARBA" id="ARBA00007634"/>
    </source>
</evidence>
<sequence length="115" mass="12741">MQSLILFCIMTFVEYYRAVWLMSVEVNSLPIIKSAIERAKTNVKANERNSAQLSSMRTAVKKFEKAVTKHDDNAAELYKAASSAVDRAASKGLIKTNKASRDKSRMAARLAKANA</sequence>
<comment type="function">
    <text evidence="7">Binds directly to 16S ribosomal RNA.</text>
</comment>
<dbReference type="SUPFAM" id="SSF46992">
    <property type="entry name" value="Ribosomal protein S20"/>
    <property type="match status" value="1"/>
</dbReference>
<dbReference type="NCBIfam" id="TIGR00029">
    <property type="entry name" value="S20"/>
    <property type="match status" value="1"/>
</dbReference>
<evidence type="ECO:0000313" key="9">
    <source>
        <dbReference type="Proteomes" id="UP000198374"/>
    </source>
</evidence>
<dbReference type="InterPro" id="IPR036510">
    <property type="entry name" value="Ribosomal_bS20_sf"/>
</dbReference>
<dbReference type="GO" id="GO:0070181">
    <property type="term" value="F:small ribosomal subunit rRNA binding"/>
    <property type="evidence" value="ECO:0007669"/>
    <property type="project" value="TreeGrafter"/>
</dbReference>
<dbReference type="GO" id="GO:0015935">
    <property type="term" value="C:small ribosomal subunit"/>
    <property type="evidence" value="ECO:0007669"/>
    <property type="project" value="TreeGrafter"/>
</dbReference>
<organism evidence="8 9">
    <name type="scientific">Secundilactobacillus mixtipabuli</name>
    <dbReference type="NCBI Taxonomy" id="1435342"/>
    <lineage>
        <taxon>Bacteria</taxon>
        <taxon>Bacillati</taxon>
        <taxon>Bacillota</taxon>
        <taxon>Bacilli</taxon>
        <taxon>Lactobacillales</taxon>
        <taxon>Lactobacillaceae</taxon>
        <taxon>Secundilactobacillus</taxon>
    </lineage>
</organism>
<keyword evidence="3 7" id="KW-0694">RNA-binding</keyword>
<dbReference type="GO" id="GO:0005829">
    <property type="term" value="C:cytosol"/>
    <property type="evidence" value="ECO:0007669"/>
    <property type="project" value="TreeGrafter"/>
</dbReference>
<protein>
    <recommendedName>
        <fullName evidence="6 7">Small ribosomal subunit protein bS20</fullName>
    </recommendedName>
</protein>
<dbReference type="Gene3D" id="1.20.58.110">
    <property type="entry name" value="Ribosomal protein S20"/>
    <property type="match status" value="1"/>
</dbReference>
<evidence type="ECO:0000256" key="6">
    <source>
        <dbReference type="ARBA" id="ARBA00035136"/>
    </source>
</evidence>